<accession>A0A6P7YYJ8</accession>
<keyword evidence="7" id="KW-0479">Metal-binding</keyword>
<dbReference type="FunCoup" id="A0A6P7YYJ8">
    <property type="interactions" value="190"/>
</dbReference>
<dbReference type="GO" id="GO:1904151">
    <property type="term" value="P:positive regulation of microglial cell mediated cytotoxicity"/>
    <property type="evidence" value="ECO:0007669"/>
    <property type="project" value="TreeGrafter"/>
</dbReference>
<dbReference type="GO" id="GO:0030889">
    <property type="term" value="P:negative regulation of B cell proliferation"/>
    <property type="evidence" value="ECO:0007669"/>
    <property type="project" value="TreeGrafter"/>
</dbReference>
<feature type="signal peptide" evidence="16">
    <location>
        <begin position="1"/>
        <end position="24"/>
    </location>
</feature>
<evidence type="ECO:0000256" key="13">
    <source>
        <dbReference type="ARBA" id="ARBA00023157"/>
    </source>
</evidence>
<feature type="chain" id="PRO_5028026215" description="TYRO protein tyrosine kinase-binding protein" evidence="16">
    <location>
        <begin position="25"/>
        <end position="107"/>
    </location>
</feature>
<evidence type="ECO:0000313" key="17">
    <source>
        <dbReference type="Proteomes" id="UP000515156"/>
    </source>
</evidence>
<organism evidence="17 18">
    <name type="scientific">Microcaecilia unicolor</name>
    <dbReference type="NCBI Taxonomy" id="1415580"/>
    <lineage>
        <taxon>Eukaryota</taxon>
        <taxon>Metazoa</taxon>
        <taxon>Chordata</taxon>
        <taxon>Craniata</taxon>
        <taxon>Vertebrata</taxon>
        <taxon>Euteleostomi</taxon>
        <taxon>Amphibia</taxon>
        <taxon>Gymnophiona</taxon>
        <taxon>Siphonopidae</taxon>
        <taxon>Microcaecilia</taxon>
    </lineage>
</organism>
<comment type="similarity">
    <text evidence="2">Belongs to the TYROBP family.</text>
</comment>
<dbReference type="PANTHER" id="PTHR17554:SF2">
    <property type="entry name" value="TYRO PROTEIN TYROSINE KINASE-BINDING PROTEIN"/>
    <property type="match status" value="1"/>
</dbReference>
<evidence type="ECO:0000256" key="15">
    <source>
        <dbReference type="SAM" id="Phobius"/>
    </source>
</evidence>
<feature type="transmembrane region" description="Helical" evidence="15">
    <location>
        <begin position="40"/>
        <end position="61"/>
    </location>
</feature>
<evidence type="ECO:0000256" key="8">
    <source>
        <dbReference type="ARBA" id="ARBA00022729"/>
    </source>
</evidence>
<dbReference type="InParanoid" id="A0A6P7YYJ8"/>
<dbReference type="GO" id="GO:0009986">
    <property type="term" value="C:cell surface"/>
    <property type="evidence" value="ECO:0007669"/>
    <property type="project" value="TreeGrafter"/>
</dbReference>
<evidence type="ECO:0000256" key="16">
    <source>
        <dbReference type="SAM" id="SignalP"/>
    </source>
</evidence>
<keyword evidence="11 15" id="KW-1133">Transmembrane helix</keyword>
<evidence type="ECO:0000256" key="10">
    <source>
        <dbReference type="ARBA" id="ARBA00022859"/>
    </source>
</evidence>
<dbReference type="GO" id="GO:0032911">
    <property type="term" value="P:negative regulation of transforming growth factor beta1 production"/>
    <property type="evidence" value="ECO:0007669"/>
    <property type="project" value="TreeGrafter"/>
</dbReference>
<name>A0A6P7YYJ8_9AMPH</name>
<dbReference type="KEGG" id="muo:115476361"/>
<keyword evidence="8 16" id="KW-0732">Signal</keyword>
<evidence type="ECO:0000256" key="5">
    <source>
        <dbReference type="ARBA" id="ARBA00022553"/>
    </source>
</evidence>
<keyword evidence="10" id="KW-0391">Immunity</keyword>
<evidence type="ECO:0000256" key="4">
    <source>
        <dbReference type="ARBA" id="ARBA00022475"/>
    </source>
</evidence>
<gene>
    <name evidence="18" type="primary">LOC115476361</name>
</gene>
<reference evidence="18" key="1">
    <citation type="submission" date="2025-08" db="UniProtKB">
        <authorList>
            <consortium name="RefSeq"/>
        </authorList>
    </citation>
    <scope>IDENTIFICATION</scope>
</reference>
<evidence type="ECO:0000313" key="18">
    <source>
        <dbReference type="RefSeq" id="XP_030068549.1"/>
    </source>
</evidence>
<dbReference type="GO" id="GO:0002282">
    <property type="term" value="P:microglial cell activation involved in immune response"/>
    <property type="evidence" value="ECO:0007669"/>
    <property type="project" value="TreeGrafter"/>
</dbReference>
<dbReference type="GO" id="GO:0005102">
    <property type="term" value="F:signaling receptor binding"/>
    <property type="evidence" value="ECO:0007669"/>
    <property type="project" value="TreeGrafter"/>
</dbReference>
<keyword evidence="6 15" id="KW-0812">Transmembrane</keyword>
<keyword evidence="12 15" id="KW-0472">Membrane</keyword>
<evidence type="ECO:0000256" key="2">
    <source>
        <dbReference type="ARBA" id="ARBA00009791"/>
    </source>
</evidence>
<keyword evidence="9" id="KW-0106">Calcium</keyword>
<evidence type="ECO:0000256" key="11">
    <source>
        <dbReference type="ARBA" id="ARBA00022989"/>
    </source>
</evidence>
<sequence length="107" mass="11682">MARCAHASFSIFLCVLGILGIVHGQRDCTGCYQMDGVAIAAIIVGDIIITVLIALAVFFLARKLNAKKNGAGNMENQKSGITETESHYQELQGHKLDLYCDLNQIRK</sequence>
<dbReference type="PANTHER" id="PTHR17554">
    <property type="entry name" value="TYRO PROTEIN TYROSINE KINASE-BINDING PROTEIN"/>
    <property type="match status" value="1"/>
</dbReference>
<evidence type="ECO:0000256" key="6">
    <source>
        <dbReference type="ARBA" id="ARBA00022692"/>
    </source>
</evidence>
<evidence type="ECO:0000256" key="14">
    <source>
        <dbReference type="ARBA" id="ARBA00031252"/>
    </source>
</evidence>
<evidence type="ECO:0000256" key="3">
    <source>
        <dbReference type="ARBA" id="ARBA00022356"/>
    </source>
</evidence>
<dbReference type="OrthoDB" id="9901873at2759"/>
<dbReference type="Proteomes" id="UP000515156">
    <property type="component" value="Chromosome 8"/>
</dbReference>
<dbReference type="GO" id="GO:0002283">
    <property type="term" value="P:neutrophil activation involved in immune response"/>
    <property type="evidence" value="ECO:0007669"/>
    <property type="project" value="TreeGrafter"/>
</dbReference>
<keyword evidence="13" id="KW-1015">Disulfide bond</keyword>
<dbReference type="RefSeq" id="XP_030068549.1">
    <property type="nucleotide sequence ID" value="XM_030212689.1"/>
</dbReference>
<dbReference type="GO" id="GO:0032816">
    <property type="term" value="P:positive regulation of natural killer cell activation"/>
    <property type="evidence" value="ECO:0007669"/>
    <property type="project" value="TreeGrafter"/>
</dbReference>
<evidence type="ECO:0000256" key="9">
    <source>
        <dbReference type="ARBA" id="ARBA00022837"/>
    </source>
</evidence>
<evidence type="ECO:0000256" key="12">
    <source>
        <dbReference type="ARBA" id="ARBA00023136"/>
    </source>
</evidence>
<proteinExistence type="inferred from homology"/>
<protein>
    <recommendedName>
        <fullName evidence="3">TYRO protein tyrosine kinase-binding protein</fullName>
    </recommendedName>
    <alternativeName>
        <fullName evidence="14">DNAX-activation protein 12</fullName>
    </alternativeName>
</protein>
<dbReference type="InterPro" id="IPR026200">
    <property type="entry name" value="Tyrobp"/>
</dbReference>
<dbReference type="AlphaFoldDB" id="A0A6P7YYJ8"/>
<evidence type="ECO:0000256" key="7">
    <source>
        <dbReference type="ARBA" id="ARBA00022723"/>
    </source>
</evidence>
<keyword evidence="4" id="KW-1003">Cell membrane</keyword>
<dbReference type="Gene3D" id="1.10.287.770">
    <property type="entry name" value="YojJ-like"/>
    <property type="match status" value="1"/>
</dbReference>
<comment type="subcellular location">
    <subcellularLocation>
        <location evidence="1">Cell membrane</location>
        <topology evidence="1">Single-pass type I membrane protein</topology>
    </subcellularLocation>
</comment>
<keyword evidence="17" id="KW-1185">Reference proteome</keyword>
<dbReference type="GeneID" id="115476361"/>
<dbReference type="GO" id="GO:0034241">
    <property type="term" value="P:positive regulation of macrophage fusion"/>
    <property type="evidence" value="ECO:0007669"/>
    <property type="project" value="TreeGrafter"/>
</dbReference>
<dbReference type="GO" id="GO:0046872">
    <property type="term" value="F:metal ion binding"/>
    <property type="evidence" value="ECO:0007669"/>
    <property type="project" value="UniProtKB-KW"/>
</dbReference>
<keyword evidence="5" id="KW-0597">Phosphoprotein</keyword>
<evidence type="ECO:0000256" key="1">
    <source>
        <dbReference type="ARBA" id="ARBA00004251"/>
    </source>
</evidence>
<dbReference type="GO" id="GO:0005886">
    <property type="term" value="C:plasma membrane"/>
    <property type="evidence" value="ECO:0007669"/>
    <property type="project" value="UniProtKB-SubCell"/>
</dbReference>